<dbReference type="Gene3D" id="2.40.50.90">
    <property type="match status" value="1"/>
</dbReference>
<accession>A0A1F6MG32</accession>
<comment type="caution">
    <text evidence="5">The sequence shown here is derived from an EMBL/GenBank/DDBJ whole genome shotgun (WGS) entry which is preliminary data.</text>
</comment>
<evidence type="ECO:0000256" key="1">
    <source>
        <dbReference type="ARBA" id="ARBA00022722"/>
    </source>
</evidence>
<dbReference type="InterPro" id="IPR016071">
    <property type="entry name" value="Staphylococal_nuclease_OB-fold"/>
</dbReference>
<keyword evidence="3" id="KW-0378">Hydrolase</keyword>
<dbReference type="EMBL" id="MFPU01000004">
    <property type="protein sequence ID" value="OGH70617.1"/>
    <property type="molecule type" value="Genomic_DNA"/>
</dbReference>
<evidence type="ECO:0000256" key="2">
    <source>
        <dbReference type="ARBA" id="ARBA00022759"/>
    </source>
</evidence>
<dbReference type="AlphaFoldDB" id="A0A1F6MG32"/>
<evidence type="ECO:0000259" key="4">
    <source>
        <dbReference type="PROSITE" id="PS50830"/>
    </source>
</evidence>
<protein>
    <recommendedName>
        <fullName evidence="4">TNase-like domain-containing protein</fullName>
    </recommendedName>
</protein>
<dbReference type="PROSITE" id="PS50830">
    <property type="entry name" value="TNASE_3"/>
    <property type="match status" value="1"/>
</dbReference>
<evidence type="ECO:0000313" key="6">
    <source>
        <dbReference type="Proteomes" id="UP000177953"/>
    </source>
</evidence>
<sequence length="200" mass="22229">MLRFFKAMGLFLVATIISFALIKNLKLLSPKTVKSFIKVPPVSSAPAGEGVSFEKNQKINEIKNQNELIEQYYVVSRVVDGDTLELASGEKVRYIGVDTPESVHPKKPVQCFGKEAMEFNKNLVLGKKVKLVKDVSETDRYGRLLRYVYLGDGTFVNLLLVKEGYAQAATFPPDVKYSATFVAAAAEAREAERGLWSACR</sequence>
<dbReference type="SMART" id="SM00318">
    <property type="entry name" value="SNc"/>
    <property type="match status" value="1"/>
</dbReference>
<evidence type="ECO:0000256" key="3">
    <source>
        <dbReference type="ARBA" id="ARBA00022801"/>
    </source>
</evidence>
<dbReference type="GO" id="GO:0004519">
    <property type="term" value="F:endonuclease activity"/>
    <property type="evidence" value="ECO:0007669"/>
    <property type="project" value="UniProtKB-KW"/>
</dbReference>
<reference evidence="5 6" key="1">
    <citation type="journal article" date="2016" name="Nat. Commun.">
        <title>Thousands of microbial genomes shed light on interconnected biogeochemical processes in an aquifer system.</title>
        <authorList>
            <person name="Anantharaman K."/>
            <person name="Brown C.T."/>
            <person name="Hug L.A."/>
            <person name="Sharon I."/>
            <person name="Castelle C.J."/>
            <person name="Probst A.J."/>
            <person name="Thomas B.C."/>
            <person name="Singh A."/>
            <person name="Wilkins M.J."/>
            <person name="Karaoz U."/>
            <person name="Brodie E.L."/>
            <person name="Williams K.H."/>
            <person name="Hubbard S.S."/>
            <person name="Banfield J.F."/>
        </authorList>
    </citation>
    <scope>NUCLEOTIDE SEQUENCE [LARGE SCALE GENOMIC DNA]</scope>
</reference>
<organism evidence="5 6">
    <name type="scientific">Candidatus Magasanikbacteria bacterium RIFCSPHIGHO2_01_FULL_47_8</name>
    <dbReference type="NCBI Taxonomy" id="1798673"/>
    <lineage>
        <taxon>Bacteria</taxon>
        <taxon>Candidatus Magasanikiibacteriota</taxon>
    </lineage>
</organism>
<dbReference type="GO" id="GO:0016787">
    <property type="term" value="F:hydrolase activity"/>
    <property type="evidence" value="ECO:0007669"/>
    <property type="project" value="UniProtKB-KW"/>
</dbReference>
<gene>
    <name evidence="5" type="ORF">A2754_03215</name>
</gene>
<feature type="domain" description="TNase-like" evidence="4">
    <location>
        <begin position="69"/>
        <end position="198"/>
    </location>
</feature>
<dbReference type="PANTHER" id="PTHR12302">
    <property type="entry name" value="EBNA2 BINDING PROTEIN P100"/>
    <property type="match status" value="1"/>
</dbReference>
<dbReference type="Proteomes" id="UP000177953">
    <property type="component" value="Unassembled WGS sequence"/>
</dbReference>
<proteinExistence type="predicted"/>
<evidence type="ECO:0000313" key="5">
    <source>
        <dbReference type="EMBL" id="OGH70617.1"/>
    </source>
</evidence>
<dbReference type="InterPro" id="IPR035437">
    <property type="entry name" value="SNase_OB-fold_sf"/>
</dbReference>
<name>A0A1F6MG32_9BACT</name>
<dbReference type="Pfam" id="PF00565">
    <property type="entry name" value="SNase"/>
    <property type="match status" value="1"/>
</dbReference>
<keyword evidence="2" id="KW-0255">Endonuclease</keyword>
<keyword evidence="1" id="KW-0540">Nuclease</keyword>
<dbReference type="PANTHER" id="PTHR12302:SF3">
    <property type="entry name" value="SERINE_THREONINE-PROTEIN KINASE 31"/>
    <property type="match status" value="1"/>
</dbReference>
<dbReference type="SUPFAM" id="SSF50199">
    <property type="entry name" value="Staphylococcal nuclease"/>
    <property type="match status" value="1"/>
</dbReference>